<dbReference type="InterPro" id="IPR001851">
    <property type="entry name" value="ABC_transp_permease"/>
</dbReference>
<evidence type="ECO:0000256" key="1">
    <source>
        <dbReference type="ARBA" id="ARBA00004651"/>
    </source>
</evidence>
<organism evidence="9 10">
    <name type="scientific">Holtiella tumoricola</name>
    <dbReference type="NCBI Taxonomy" id="3018743"/>
    <lineage>
        <taxon>Bacteria</taxon>
        <taxon>Bacillati</taxon>
        <taxon>Bacillota</taxon>
        <taxon>Clostridia</taxon>
        <taxon>Lachnospirales</taxon>
        <taxon>Cellulosilyticaceae</taxon>
        <taxon>Holtiella</taxon>
    </lineage>
</organism>
<feature type="transmembrane region" description="Helical" evidence="8">
    <location>
        <begin position="53"/>
        <end position="76"/>
    </location>
</feature>
<keyword evidence="3" id="KW-1003">Cell membrane</keyword>
<feature type="transmembrane region" description="Helical" evidence="8">
    <location>
        <begin position="248"/>
        <end position="265"/>
    </location>
</feature>
<accession>A0AA42DRJ5</accession>
<dbReference type="PANTHER" id="PTHR32196:SF21">
    <property type="entry name" value="ABC TRANSPORTER PERMEASE PROTEIN YPHD-RELATED"/>
    <property type="match status" value="1"/>
</dbReference>
<keyword evidence="10" id="KW-1185">Reference proteome</keyword>
<comment type="subcellular location">
    <subcellularLocation>
        <location evidence="1">Cell membrane</location>
        <topology evidence="1">Multi-pass membrane protein</topology>
    </subcellularLocation>
</comment>
<keyword evidence="6 8" id="KW-1133">Transmembrane helix</keyword>
<proteinExistence type="predicted"/>
<feature type="transmembrane region" description="Helical" evidence="8">
    <location>
        <begin position="127"/>
        <end position="146"/>
    </location>
</feature>
<gene>
    <name evidence="9" type="ORF">PBV87_21240</name>
</gene>
<keyword evidence="2" id="KW-0813">Transport</keyword>
<dbReference type="EMBL" id="JAQIFT010000069">
    <property type="protein sequence ID" value="MDA3734003.1"/>
    <property type="molecule type" value="Genomic_DNA"/>
</dbReference>
<dbReference type="PANTHER" id="PTHR32196">
    <property type="entry name" value="ABC TRANSPORTER PERMEASE PROTEIN YPHD-RELATED-RELATED"/>
    <property type="match status" value="1"/>
</dbReference>
<dbReference type="RefSeq" id="WP_271013660.1">
    <property type="nucleotide sequence ID" value="NZ_JAQIFT010000069.1"/>
</dbReference>
<evidence type="ECO:0000256" key="6">
    <source>
        <dbReference type="ARBA" id="ARBA00022989"/>
    </source>
</evidence>
<evidence type="ECO:0000313" key="9">
    <source>
        <dbReference type="EMBL" id="MDA3734003.1"/>
    </source>
</evidence>
<feature type="transmembrane region" description="Helical" evidence="8">
    <location>
        <begin position="82"/>
        <end position="115"/>
    </location>
</feature>
<evidence type="ECO:0000256" key="5">
    <source>
        <dbReference type="ARBA" id="ARBA00022692"/>
    </source>
</evidence>
<evidence type="ECO:0000256" key="7">
    <source>
        <dbReference type="ARBA" id="ARBA00023136"/>
    </source>
</evidence>
<dbReference type="GO" id="GO:0022857">
    <property type="term" value="F:transmembrane transporter activity"/>
    <property type="evidence" value="ECO:0007669"/>
    <property type="project" value="InterPro"/>
</dbReference>
<dbReference type="AlphaFoldDB" id="A0AA42DRJ5"/>
<dbReference type="GO" id="GO:0005886">
    <property type="term" value="C:plasma membrane"/>
    <property type="evidence" value="ECO:0007669"/>
    <property type="project" value="UniProtKB-SubCell"/>
</dbReference>
<dbReference type="CDD" id="cd06579">
    <property type="entry name" value="TM_PBP1_transp_AraH_like"/>
    <property type="match status" value="1"/>
</dbReference>
<dbReference type="Pfam" id="PF02653">
    <property type="entry name" value="BPD_transp_2"/>
    <property type="match status" value="1"/>
</dbReference>
<feature type="transmembrane region" description="Helical" evidence="8">
    <location>
        <begin position="166"/>
        <end position="186"/>
    </location>
</feature>
<feature type="transmembrane region" description="Helical" evidence="8">
    <location>
        <begin position="15"/>
        <end position="32"/>
    </location>
</feature>
<keyword evidence="7 8" id="KW-0472">Membrane</keyword>
<sequence length="324" mass="34215">MEKMKTQIKKIDKNIMGLIIIAVLITLVMGILQPKAFLSVKNFQGMGSQFPEFGILAFGMMLAMISGGIDLSLVGIANLSGIVGAIVMVAMGGTLPAMLIGILCALVVGAICGAFNGFFIGYLRIPAMLVTLCGLQLYTGIGLIITKGPAITGLPQSFTLLTNGTVLGIPVPVVIFAIVVVMMCFLMKSTTYGKELCFMGSNHIASRYAGINNLKVTMITYMTSGVLGAISGILMVSHYNSAKSDYGSSYTLLTLLIAVLGGTHPDGGKGKVIGVTLAIIVLQLVSSAFNILRVNAFIKTCVWGLILIVVMVATHLIERKKVTR</sequence>
<feature type="transmembrane region" description="Helical" evidence="8">
    <location>
        <begin position="297"/>
        <end position="317"/>
    </location>
</feature>
<protein>
    <submittedName>
        <fullName evidence="9">ABC transporter permease</fullName>
    </submittedName>
</protein>
<dbReference type="Proteomes" id="UP001169242">
    <property type="component" value="Unassembled WGS sequence"/>
</dbReference>
<evidence type="ECO:0000256" key="3">
    <source>
        <dbReference type="ARBA" id="ARBA00022475"/>
    </source>
</evidence>
<evidence type="ECO:0000313" key="10">
    <source>
        <dbReference type="Proteomes" id="UP001169242"/>
    </source>
</evidence>
<evidence type="ECO:0000256" key="4">
    <source>
        <dbReference type="ARBA" id="ARBA00022519"/>
    </source>
</evidence>
<reference evidence="9" key="1">
    <citation type="journal article" date="2023" name="Int. J. Syst. Evol. Microbiol.">
        <title>&lt;i&gt;Holtiella tumoricola&lt;/i&gt; gen. nov. sp. nov., isolated from a human clinical sample.</title>
        <authorList>
            <person name="Allen-Vercoe E."/>
            <person name="Daigneault M.C."/>
            <person name="Vancuren S.J."/>
            <person name="Cochrane K."/>
            <person name="O'Neal L.L."/>
            <person name="Sankaranarayanan K."/>
            <person name="Lawson P.A."/>
        </authorList>
    </citation>
    <scope>NUCLEOTIDE SEQUENCE</scope>
    <source>
        <strain evidence="9">CC70A</strain>
    </source>
</reference>
<keyword evidence="4" id="KW-0997">Cell inner membrane</keyword>
<name>A0AA42DRJ5_9FIRM</name>
<keyword evidence="5 8" id="KW-0812">Transmembrane</keyword>
<evidence type="ECO:0000256" key="2">
    <source>
        <dbReference type="ARBA" id="ARBA00022448"/>
    </source>
</evidence>
<feature type="transmembrane region" description="Helical" evidence="8">
    <location>
        <begin position="272"/>
        <end position="291"/>
    </location>
</feature>
<comment type="caution">
    <text evidence="9">The sequence shown here is derived from an EMBL/GenBank/DDBJ whole genome shotgun (WGS) entry which is preliminary data.</text>
</comment>
<feature type="transmembrane region" description="Helical" evidence="8">
    <location>
        <begin position="216"/>
        <end position="236"/>
    </location>
</feature>
<evidence type="ECO:0000256" key="8">
    <source>
        <dbReference type="SAM" id="Phobius"/>
    </source>
</evidence>